<evidence type="ECO:0000259" key="2">
    <source>
        <dbReference type="Pfam" id="PF09331"/>
    </source>
</evidence>
<evidence type="ECO:0000313" key="3">
    <source>
        <dbReference type="EMBL" id="KAH0859525.1"/>
    </source>
</evidence>
<dbReference type="Pfam" id="PF09331">
    <property type="entry name" value="DUF1985"/>
    <property type="match status" value="1"/>
</dbReference>
<keyword evidence="4" id="KW-1185">Reference proteome</keyword>
<accession>A0ABQ7XUA9</accession>
<evidence type="ECO:0000313" key="4">
    <source>
        <dbReference type="Proteomes" id="UP000824890"/>
    </source>
</evidence>
<protein>
    <recommendedName>
        <fullName evidence="2">DUF1985 domain-containing protein</fullName>
    </recommendedName>
</protein>
<dbReference type="InterPro" id="IPR015410">
    <property type="entry name" value="DUF1985"/>
</dbReference>
<feature type="compositionally biased region" description="Polar residues" evidence="1">
    <location>
        <begin position="443"/>
        <end position="469"/>
    </location>
</feature>
<feature type="region of interest" description="Disordered" evidence="1">
    <location>
        <begin position="436"/>
        <end position="480"/>
    </location>
</feature>
<comment type="caution">
    <text evidence="3">The sequence shown here is derived from an EMBL/GenBank/DDBJ whole genome shotgun (WGS) entry which is preliminary data.</text>
</comment>
<dbReference type="Proteomes" id="UP000824890">
    <property type="component" value="Unassembled WGS sequence"/>
</dbReference>
<gene>
    <name evidence="3" type="ORF">HID58_087786</name>
</gene>
<evidence type="ECO:0000256" key="1">
    <source>
        <dbReference type="SAM" id="MobiDB-lite"/>
    </source>
</evidence>
<name>A0ABQ7XUA9_BRANA</name>
<organism evidence="3 4">
    <name type="scientific">Brassica napus</name>
    <name type="common">Rape</name>
    <dbReference type="NCBI Taxonomy" id="3708"/>
    <lineage>
        <taxon>Eukaryota</taxon>
        <taxon>Viridiplantae</taxon>
        <taxon>Streptophyta</taxon>
        <taxon>Embryophyta</taxon>
        <taxon>Tracheophyta</taxon>
        <taxon>Spermatophyta</taxon>
        <taxon>Magnoliopsida</taxon>
        <taxon>eudicotyledons</taxon>
        <taxon>Gunneridae</taxon>
        <taxon>Pentapetalae</taxon>
        <taxon>rosids</taxon>
        <taxon>malvids</taxon>
        <taxon>Brassicales</taxon>
        <taxon>Brassicaceae</taxon>
        <taxon>Brassiceae</taxon>
        <taxon>Brassica</taxon>
    </lineage>
</organism>
<proteinExistence type="predicted"/>
<sequence>MVSSRIVDLPKDDVMDAMLPIPEMMFAAGEEPVRVRVLTYQSSRAINHILNSLEEDEIQTLRMSPFGKIVDITEKPAKAKSKMNKNEQPYWPELFGKAEDLRVSTALKTLRRKTVTEKEVRIKLACLTIVSSVPLATNLKMKIICRGYATGFALALQLVMVKAVPALTKVVLETCSSSESDSCDEDDDLTHKKTKKQTLRPGHAREILLRSIIPEDSNRPIVAANLVWADEVLDVKVEYLLKLITQMHFFTAEMFKGGATKLDVKRMHEDKCITAIILSMLKIEVERVDVNVVKAVSLAENTAAKFASFETTVMVSIQNLLNNSKEEVIRSVMQINSSANATTQPARPNVDTTNNAQHKLDIVQPQRDSNDEIIAQVMGNLSQYSTQPHNASVCPVRSDGRTCHTASRLPFVLQTQDPSFDDATLSAKSHTKEATKAQAGQIVHNSSPTSQIHTKTTGPSFSLGLTQAENPPPPGPRCDPKSTIYKLLLRTT</sequence>
<dbReference type="EMBL" id="JAGKQM010000019">
    <property type="protein sequence ID" value="KAH0859525.1"/>
    <property type="molecule type" value="Genomic_DNA"/>
</dbReference>
<feature type="domain" description="DUF1985" evidence="2">
    <location>
        <begin position="76"/>
        <end position="144"/>
    </location>
</feature>
<reference evidence="3 4" key="1">
    <citation type="submission" date="2021-05" db="EMBL/GenBank/DDBJ databases">
        <title>Genome Assembly of Synthetic Allotetraploid Brassica napus Reveals Homoeologous Exchanges between Subgenomes.</title>
        <authorList>
            <person name="Davis J.T."/>
        </authorList>
    </citation>
    <scope>NUCLEOTIDE SEQUENCE [LARGE SCALE GENOMIC DNA]</scope>
    <source>
        <strain evidence="4">cv. Da-Ae</strain>
        <tissue evidence="3">Seedling</tissue>
    </source>
</reference>